<dbReference type="Pfam" id="PF01371">
    <property type="entry name" value="Trp_repressor"/>
    <property type="match status" value="1"/>
</dbReference>
<evidence type="ECO:0000313" key="1">
    <source>
        <dbReference type="EMBL" id="NIZ47565.1"/>
    </source>
</evidence>
<dbReference type="InterPro" id="IPR038116">
    <property type="entry name" value="TrpR-like_sf"/>
</dbReference>
<proteinExistence type="predicted"/>
<dbReference type="SUPFAM" id="SSF48295">
    <property type="entry name" value="TrpR-like"/>
    <property type="match status" value="1"/>
</dbReference>
<name>A0A968KTD9_9SPIO</name>
<gene>
    <name evidence="1" type="ORF">HCT46_06545</name>
</gene>
<reference evidence="1" key="1">
    <citation type="submission" date="2020-03" db="EMBL/GenBank/DDBJ databases">
        <title>Spirochaetal bacteria isolated from arthropods constitute a novel genus Entomospira genus novum within the order Spirochaetales.</title>
        <authorList>
            <person name="Grana-Miraglia L."/>
            <person name="Sikutova S."/>
            <person name="Fingerle V."/>
            <person name="Sing A."/>
            <person name="Castillo-Ramirez S."/>
            <person name="Margos G."/>
            <person name="Rudolf I."/>
        </authorList>
    </citation>
    <scope>NUCLEOTIDE SEQUENCE</scope>
    <source>
        <strain evidence="1">BR208</strain>
    </source>
</reference>
<dbReference type="RefSeq" id="WP_167704032.1">
    <property type="nucleotide sequence ID" value="NZ_CP118168.1"/>
</dbReference>
<protein>
    <submittedName>
        <fullName evidence="1">Transcriptional regulator</fullName>
    </submittedName>
</protein>
<dbReference type="InterPro" id="IPR010921">
    <property type="entry name" value="Trp_repressor/repl_initiator"/>
</dbReference>
<comment type="caution">
    <text evidence="1">The sequence shown here is derived from an EMBL/GenBank/DDBJ whole genome shotgun (WGS) entry which is preliminary data.</text>
</comment>
<organism evidence="1 2">
    <name type="scientific">Entomospira nematocerorum</name>
    <dbReference type="NCBI Taxonomy" id="2719987"/>
    <lineage>
        <taxon>Bacteria</taxon>
        <taxon>Pseudomonadati</taxon>
        <taxon>Spirochaetota</taxon>
        <taxon>Spirochaetia</taxon>
        <taxon>Spirochaetales</taxon>
        <taxon>Spirochaetaceae</taxon>
        <taxon>Entomospira</taxon>
    </lineage>
</organism>
<accession>A0A968KTD9</accession>
<dbReference type="EMBL" id="JAATLK010000001">
    <property type="protein sequence ID" value="NIZ47565.1"/>
    <property type="molecule type" value="Genomic_DNA"/>
</dbReference>
<dbReference type="InterPro" id="IPR000831">
    <property type="entry name" value="Trp_repress"/>
</dbReference>
<dbReference type="Gene3D" id="1.10.1270.10">
    <property type="entry name" value="TrpR-like"/>
    <property type="match status" value="1"/>
</dbReference>
<dbReference type="GO" id="GO:0003700">
    <property type="term" value="F:DNA-binding transcription factor activity"/>
    <property type="evidence" value="ECO:0007669"/>
    <property type="project" value="InterPro"/>
</dbReference>
<evidence type="ECO:0000313" key="2">
    <source>
        <dbReference type="Proteomes" id="UP000752013"/>
    </source>
</evidence>
<dbReference type="AlphaFoldDB" id="A0A968KTD9"/>
<keyword evidence="2" id="KW-1185">Reference proteome</keyword>
<sequence length="87" mass="10144">MQKLPPIEVYTLIRQILTEKEFSDISKRWDIAKMLHSGVTQRQVASDLHVSLCKITRGSRELKRPNSVIKKAVTMHFELQKGQERIQ</sequence>
<dbReference type="Proteomes" id="UP000752013">
    <property type="component" value="Unassembled WGS sequence"/>
</dbReference>
<dbReference type="GO" id="GO:0043565">
    <property type="term" value="F:sequence-specific DNA binding"/>
    <property type="evidence" value="ECO:0007669"/>
    <property type="project" value="InterPro"/>
</dbReference>